<protein>
    <submittedName>
        <fullName evidence="7">Unannotated protein</fullName>
    </submittedName>
</protein>
<proteinExistence type="predicted"/>
<dbReference type="SMART" id="SM00220">
    <property type="entry name" value="S_TKc"/>
    <property type="match status" value="1"/>
</dbReference>
<feature type="region of interest" description="Disordered" evidence="5">
    <location>
        <begin position="734"/>
        <end position="763"/>
    </location>
</feature>
<dbReference type="InterPro" id="IPR011009">
    <property type="entry name" value="Kinase-like_dom_sf"/>
</dbReference>
<dbReference type="EMBL" id="CAFBNE010000145">
    <property type="protein sequence ID" value="CAB4967624.1"/>
    <property type="molecule type" value="Genomic_DNA"/>
</dbReference>
<gene>
    <name evidence="7" type="ORF">UFOPK3772_03003</name>
</gene>
<evidence type="ECO:0000256" key="2">
    <source>
        <dbReference type="ARBA" id="ARBA00022741"/>
    </source>
</evidence>
<feature type="domain" description="Protein kinase" evidence="6">
    <location>
        <begin position="384"/>
        <end position="644"/>
    </location>
</feature>
<accession>A0A6J7LPM0</accession>
<evidence type="ECO:0000256" key="3">
    <source>
        <dbReference type="ARBA" id="ARBA00022777"/>
    </source>
</evidence>
<keyword evidence="3" id="KW-0418">Kinase</keyword>
<feature type="domain" description="Protein kinase" evidence="6">
    <location>
        <begin position="70"/>
        <end position="356"/>
    </location>
</feature>
<sequence length="1272" mass="136110">MLDDPSKADTYGLDGYGVVGVPLFSELLAQPARALGDMVDRPGARAIVDLVNSAGFEPPARVRMVGQYAVDQLSPVSQGPTWVDVIAENPHLPGLRKRIRLFDVPRDASAERRAQIRRSAERELRLTTGLAHPGVVGPSDISQDEQGRPALVFDFDPKAQRLDEWLSASADTLMPERRFEVIRRLGEIMQYAHNRGVTHRALTPRQVYVVDEPGRPLLVTVRDWQTGRESPDVEHSTATRQPTVLQGTRHFIALADQDTWVYLAPEVGMDDPDGIALDVYGLGALGYLLLTSAPPASSIAELEERIRGSAGLDPGVEIDGMTDGFRRLVMRATHPDARLERTPSTSDFLHDLDTAIEQWKADEEPVVVVDPLEADTLDVLTDHLIVEARLGSGSTGVALLVREASTEACADLEEVSVLKVAHDASKAPRLQDEYEALQALDSPRIVKALKAPFDINGRRCIQLEDAGRPTLGARIREVGRLTIDQLAQYGADLLEAAAHMDSRGVLHRDIKPDNLGVRPDPADRRPRLVLFDFSLAKEPLDHIQAGTQPYLDPFLGGGGRRPRYDRAAERFAITVTLYEMATGQRPVWGSGDAHPAAISDEVTLVDDSFEPAVAAPMMAFFRKALARDAGQRFSDLSDLAQAWAAIFVATDRTAYVDDSDDDAGSVRRVDVTEATPLTESGLSARAQSAFAQLHVTRVGEALAVPANRVNVIPGAGERTKREMRQALRDWRRALAPAPKPGVAGDDAQDPGDEPGSLSPGRGLDALALSLMPGSSGRNQAQITVARILLGLEMPAPQGISAWPNLSEISRYLGVTRPAVSQVLDRLRTAWLRKAGSGMFGLSDDVVAIVSQQGGLAEVTEIARALLATRGSAAAEPERTRQAIGVVRAVLEADESLGGDARLAARRVGDRVVVALEPDDPEVPSAEAALDYARLIAAEADRLAAGVPVPQRVTVLAALRAITLPPGVPSLDDDRLISLAAASSSTAARGARGEIYARGLDAAEALRLTLAGAAISRLHLTPEGMAQKVAARFPLAAPLPGRPALDDLVRAVESSLAWNGTAYISTTSQTGGLLLTQHVLTTLGIAGEAQPYDEIDARLQASLRGSGYLTLAVDPRRIDQAAAVLAAGYGLTRVDMTAELIAAVKDYATEVGADWATILDADRDAPGTRDRALLDSFVKAALDRRLPAILTGPHPLLLTDASILGRYGQQHWLADMADLAAARPAARWLLMPHHDSGGPPTLDSQVPAPLGADGYLVINGSFIAAGQASEQPA</sequence>
<dbReference type="NCBIfam" id="NF033442">
    <property type="entry name" value="BREX_PglW"/>
    <property type="match status" value="1"/>
</dbReference>
<evidence type="ECO:0000256" key="4">
    <source>
        <dbReference type="ARBA" id="ARBA00022840"/>
    </source>
</evidence>
<keyword evidence="1" id="KW-0808">Transferase</keyword>
<evidence type="ECO:0000313" key="7">
    <source>
        <dbReference type="EMBL" id="CAB4967624.1"/>
    </source>
</evidence>
<dbReference type="PANTHER" id="PTHR43289">
    <property type="entry name" value="MITOGEN-ACTIVATED PROTEIN KINASE KINASE KINASE 20-RELATED"/>
    <property type="match status" value="1"/>
</dbReference>
<evidence type="ECO:0000259" key="6">
    <source>
        <dbReference type="PROSITE" id="PS50011"/>
    </source>
</evidence>
<dbReference type="GO" id="GO:0004674">
    <property type="term" value="F:protein serine/threonine kinase activity"/>
    <property type="evidence" value="ECO:0007669"/>
    <property type="project" value="TreeGrafter"/>
</dbReference>
<reference evidence="7" key="1">
    <citation type="submission" date="2020-05" db="EMBL/GenBank/DDBJ databases">
        <authorList>
            <person name="Chiriac C."/>
            <person name="Salcher M."/>
            <person name="Ghai R."/>
            <person name="Kavagutti S V."/>
        </authorList>
    </citation>
    <scope>NUCLEOTIDE SEQUENCE</scope>
</reference>
<dbReference type="PROSITE" id="PS00107">
    <property type="entry name" value="PROTEIN_KINASE_ATP"/>
    <property type="match status" value="1"/>
</dbReference>
<dbReference type="SUPFAM" id="SSF56112">
    <property type="entry name" value="Protein kinase-like (PK-like)"/>
    <property type="match status" value="2"/>
</dbReference>
<dbReference type="AlphaFoldDB" id="A0A6J7LPM0"/>
<dbReference type="PROSITE" id="PS50011">
    <property type="entry name" value="PROTEIN_KINASE_DOM"/>
    <property type="match status" value="2"/>
</dbReference>
<dbReference type="GO" id="GO:0005524">
    <property type="term" value="F:ATP binding"/>
    <property type="evidence" value="ECO:0007669"/>
    <property type="project" value="UniProtKB-KW"/>
</dbReference>
<name>A0A6J7LPM0_9ZZZZ</name>
<dbReference type="InterPro" id="IPR049832">
    <property type="entry name" value="BREX_PglW"/>
</dbReference>
<keyword evidence="2" id="KW-0547">Nucleotide-binding</keyword>
<dbReference type="InterPro" id="IPR017441">
    <property type="entry name" value="Protein_kinase_ATP_BS"/>
</dbReference>
<evidence type="ECO:0000256" key="1">
    <source>
        <dbReference type="ARBA" id="ARBA00022679"/>
    </source>
</evidence>
<dbReference type="Gene3D" id="1.10.510.10">
    <property type="entry name" value="Transferase(Phosphotransferase) domain 1"/>
    <property type="match status" value="2"/>
</dbReference>
<dbReference type="PANTHER" id="PTHR43289:SF6">
    <property type="entry name" value="SERINE_THREONINE-PROTEIN KINASE NEKL-3"/>
    <property type="match status" value="1"/>
</dbReference>
<dbReference type="Pfam" id="PF00069">
    <property type="entry name" value="Pkinase"/>
    <property type="match status" value="1"/>
</dbReference>
<organism evidence="7">
    <name type="scientific">freshwater metagenome</name>
    <dbReference type="NCBI Taxonomy" id="449393"/>
    <lineage>
        <taxon>unclassified sequences</taxon>
        <taxon>metagenomes</taxon>
        <taxon>ecological metagenomes</taxon>
    </lineage>
</organism>
<evidence type="ECO:0000256" key="5">
    <source>
        <dbReference type="SAM" id="MobiDB-lite"/>
    </source>
</evidence>
<dbReference type="InterPro" id="IPR000719">
    <property type="entry name" value="Prot_kinase_dom"/>
</dbReference>
<keyword evidence="4" id="KW-0067">ATP-binding</keyword>